<reference evidence="3" key="1">
    <citation type="submission" date="2022-12" db="EMBL/GenBank/DDBJ databases">
        <authorList>
            <person name="Mo P."/>
        </authorList>
    </citation>
    <scope>NUCLEOTIDE SEQUENCE [LARGE SCALE GENOMIC DNA]</scope>
    <source>
        <strain evidence="3">HUAS 3-15</strain>
    </source>
</reference>
<evidence type="ECO:0000313" key="2">
    <source>
        <dbReference type="EMBL" id="WBP89508.1"/>
    </source>
</evidence>
<protein>
    <submittedName>
        <fullName evidence="2">Uncharacterized protein</fullName>
    </submittedName>
</protein>
<proteinExistence type="predicted"/>
<dbReference type="RefSeq" id="WP_270147849.1">
    <property type="nucleotide sequence ID" value="NZ_CP115450.1"/>
</dbReference>
<dbReference type="EMBL" id="CP115450">
    <property type="protein sequence ID" value="WBP89508.1"/>
    <property type="molecule type" value="Genomic_DNA"/>
</dbReference>
<sequence length="48" mass="5744">MTCPDDEWDGWDDEALFDDLDPDDWDPLPPPRPIRDVIRDLDDYQPTR</sequence>
<feature type="compositionally biased region" description="Acidic residues" evidence="1">
    <location>
        <begin position="1"/>
        <end position="26"/>
    </location>
</feature>
<accession>A0ABY7Q9U5</accession>
<gene>
    <name evidence="2" type="ORF">O1G21_29155</name>
</gene>
<keyword evidence="3" id="KW-1185">Reference proteome</keyword>
<dbReference type="Proteomes" id="UP001212821">
    <property type="component" value="Chromosome"/>
</dbReference>
<organism evidence="2 3">
    <name type="scientific">Kitasatospora cathayae</name>
    <dbReference type="NCBI Taxonomy" id="3004092"/>
    <lineage>
        <taxon>Bacteria</taxon>
        <taxon>Bacillati</taxon>
        <taxon>Actinomycetota</taxon>
        <taxon>Actinomycetes</taxon>
        <taxon>Kitasatosporales</taxon>
        <taxon>Streptomycetaceae</taxon>
        <taxon>Kitasatospora</taxon>
    </lineage>
</organism>
<feature type="compositionally biased region" description="Basic and acidic residues" evidence="1">
    <location>
        <begin position="33"/>
        <end position="42"/>
    </location>
</feature>
<evidence type="ECO:0000256" key="1">
    <source>
        <dbReference type="SAM" id="MobiDB-lite"/>
    </source>
</evidence>
<feature type="region of interest" description="Disordered" evidence="1">
    <location>
        <begin position="1"/>
        <end position="48"/>
    </location>
</feature>
<name>A0ABY7Q9U5_9ACTN</name>
<evidence type="ECO:0000313" key="3">
    <source>
        <dbReference type="Proteomes" id="UP001212821"/>
    </source>
</evidence>